<evidence type="ECO:0000313" key="2">
    <source>
        <dbReference type="EMBL" id="KAG1795827.1"/>
    </source>
</evidence>
<comment type="caution">
    <text evidence="3">The sequence shown here is derived from an EMBL/GenBank/DDBJ whole genome shotgun (WGS) entry which is preliminary data.</text>
</comment>
<evidence type="ECO:0000313" key="4">
    <source>
        <dbReference type="Proteomes" id="UP000807769"/>
    </source>
</evidence>
<name>A0A9P7J7X6_9AGAM</name>
<dbReference type="GeneID" id="64630954"/>
<protein>
    <submittedName>
        <fullName evidence="3">Uncharacterized protein</fullName>
    </submittedName>
</protein>
<proteinExistence type="predicted"/>
<evidence type="ECO:0000256" key="1">
    <source>
        <dbReference type="SAM" id="Phobius"/>
    </source>
</evidence>
<dbReference type="EMBL" id="JABBWG010000046">
    <property type="protein sequence ID" value="KAG1807017.1"/>
    <property type="molecule type" value="Genomic_DNA"/>
</dbReference>
<keyword evidence="1" id="KW-1133">Transmembrane helix</keyword>
<dbReference type="EMBL" id="JABBWG010000302">
    <property type="protein sequence ID" value="KAG1795827.1"/>
    <property type="molecule type" value="Genomic_DNA"/>
</dbReference>
<feature type="transmembrane region" description="Helical" evidence="1">
    <location>
        <begin position="45"/>
        <end position="65"/>
    </location>
</feature>
<dbReference type="AlphaFoldDB" id="A0A9P7J7X6"/>
<organism evidence="3 4">
    <name type="scientific">Suillus subaureus</name>
    <dbReference type="NCBI Taxonomy" id="48587"/>
    <lineage>
        <taxon>Eukaryota</taxon>
        <taxon>Fungi</taxon>
        <taxon>Dikarya</taxon>
        <taxon>Basidiomycota</taxon>
        <taxon>Agaricomycotina</taxon>
        <taxon>Agaricomycetes</taxon>
        <taxon>Agaricomycetidae</taxon>
        <taxon>Boletales</taxon>
        <taxon>Suillineae</taxon>
        <taxon>Suillaceae</taxon>
        <taxon>Suillus</taxon>
    </lineage>
</organism>
<sequence>MLCCCEGEYLVFDGPPSFTKVLFFCSMVYFIIAFSYQVFTPTPTTTLAITGSACGVVALVTLWLVSTARDFHILPWLQARLGAFKDKCRIQNRI</sequence>
<keyword evidence="1" id="KW-0812">Transmembrane</keyword>
<dbReference type="Proteomes" id="UP000807769">
    <property type="component" value="Unassembled WGS sequence"/>
</dbReference>
<keyword evidence="4" id="KW-1185">Reference proteome</keyword>
<reference evidence="3" key="1">
    <citation type="journal article" date="2020" name="New Phytol.">
        <title>Comparative genomics reveals dynamic genome evolution in host specialist ectomycorrhizal fungi.</title>
        <authorList>
            <person name="Lofgren L.A."/>
            <person name="Nguyen N.H."/>
            <person name="Vilgalys R."/>
            <person name="Ruytinx J."/>
            <person name="Liao H.L."/>
            <person name="Branco S."/>
            <person name="Kuo A."/>
            <person name="LaButti K."/>
            <person name="Lipzen A."/>
            <person name="Andreopoulos W."/>
            <person name="Pangilinan J."/>
            <person name="Riley R."/>
            <person name="Hundley H."/>
            <person name="Na H."/>
            <person name="Barry K."/>
            <person name="Grigoriev I.V."/>
            <person name="Stajich J.E."/>
            <person name="Kennedy P.G."/>
        </authorList>
    </citation>
    <scope>NUCLEOTIDE SEQUENCE</scope>
    <source>
        <strain evidence="3">MN1</strain>
    </source>
</reference>
<accession>A0A9P7J7X6</accession>
<gene>
    <name evidence="3" type="ORF">BJ212DRAFT_1388735</name>
    <name evidence="2" type="ORF">BJ212DRAFT_1410023</name>
</gene>
<evidence type="ECO:0000313" key="3">
    <source>
        <dbReference type="EMBL" id="KAG1807017.1"/>
    </source>
</evidence>
<feature type="transmembrane region" description="Helical" evidence="1">
    <location>
        <begin position="21"/>
        <end position="39"/>
    </location>
</feature>
<dbReference type="RefSeq" id="XP_041187783.1">
    <property type="nucleotide sequence ID" value="XM_041336938.1"/>
</dbReference>
<keyword evidence="1" id="KW-0472">Membrane</keyword>
<dbReference type="OrthoDB" id="2683557at2759"/>